<dbReference type="PANTHER" id="PTHR30055:SF219">
    <property type="entry name" value="TRANSCRIPTIONAL REGULATORY PROTEIN"/>
    <property type="match status" value="1"/>
</dbReference>
<proteinExistence type="predicted"/>
<evidence type="ECO:0000256" key="2">
    <source>
        <dbReference type="ARBA" id="ARBA00023015"/>
    </source>
</evidence>
<dbReference type="PROSITE" id="PS50977">
    <property type="entry name" value="HTH_TETR_2"/>
    <property type="match status" value="1"/>
</dbReference>
<dbReference type="InterPro" id="IPR050109">
    <property type="entry name" value="HTH-type_TetR-like_transc_reg"/>
</dbReference>
<dbReference type="Pfam" id="PF13977">
    <property type="entry name" value="TetR_C_6"/>
    <property type="match status" value="1"/>
</dbReference>
<evidence type="ECO:0000313" key="8">
    <source>
        <dbReference type="Proteomes" id="UP000266677"/>
    </source>
</evidence>
<evidence type="ECO:0000256" key="5">
    <source>
        <dbReference type="PROSITE-ProRule" id="PRU00335"/>
    </source>
</evidence>
<dbReference type="Proteomes" id="UP000266677">
    <property type="component" value="Unassembled WGS sequence"/>
</dbReference>
<dbReference type="SUPFAM" id="SSF48498">
    <property type="entry name" value="Tetracyclin repressor-like, C-terminal domain"/>
    <property type="match status" value="1"/>
</dbReference>
<dbReference type="InterPro" id="IPR036271">
    <property type="entry name" value="Tet_transcr_reg_TetR-rel_C_sf"/>
</dbReference>
<name>A0A3A4KV66_9NOCA</name>
<evidence type="ECO:0000313" key="7">
    <source>
        <dbReference type="EMBL" id="RJO73754.1"/>
    </source>
</evidence>
<keyword evidence="2" id="KW-0805">Transcription regulation</keyword>
<feature type="domain" description="HTH tetR-type" evidence="6">
    <location>
        <begin position="1"/>
        <end position="61"/>
    </location>
</feature>
<reference evidence="7 8" key="1">
    <citation type="submission" date="2018-09" db="EMBL/GenBank/DDBJ databases">
        <title>YIM PH21274 draft genome.</title>
        <authorList>
            <person name="Miao C."/>
        </authorList>
    </citation>
    <scope>NUCLEOTIDE SEQUENCE [LARGE SCALE GENOMIC DNA]</scope>
    <source>
        <strain evidence="7 8">YIM PH 21724</strain>
    </source>
</reference>
<dbReference type="InterPro" id="IPR001647">
    <property type="entry name" value="HTH_TetR"/>
</dbReference>
<keyword evidence="8" id="KW-1185">Reference proteome</keyword>
<keyword evidence="1" id="KW-0678">Repressor</keyword>
<sequence>MGTRDDLLAAAKHSLAERGYARTTVRDIVAASQTNLAAINYHFRTRDALLSQAMLESTAEAMDRVLESASTTAESSPADRFDRLWSELIDSFGTDRELWAANIEVLAQALHTEDIRDELAAEQDEARTQLAARLFPDQEGAAAAGATVMTLVTGLLVQWMIDPDNAPTGATLAEGIATIAAVLHEK</sequence>
<evidence type="ECO:0000256" key="3">
    <source>
        <dbReference type="ARBA" id="ARBA00023125"/>
    </source>
</evidence>
<dbReference type="OrthoDB" id="2356263at2"/>
<evidence type="ECO:0000256" key="1">
    <source>
        <dbReference type="ARBA" id="ARBA00022491"/>
    </source>
</evidence>
<dbReference type="InterPro" id="IPR039538">
    <property type="entry name" value="BetI_C"/>
</dbReference>
<dbReference type="Gene3D" id="1.10.357.10">
    <property type="entry name" value="Tetracycline Repressor, domain 2"/>
    <property type="match status" value="1"/>
</dbReference>
<dbReference type="SUPFAM" id="SSF46689">
    <property type="entry name" value="Homeodomain-like"/>
    <property type="match status" value="1"/>
</dbReference>
<organism evidence="7 8">
    <name type="scientific">Nocardia panacis</name>
    <dbReference type="NCBI Taxonomy" id="2340916"/>
    <lineage>
        <taxon>Bacteria</taxon>
        <taxon>Bacillati</taxon>
        <taxon>Actinomycetota</taxon>
        <taxon>Actinomycetes</taxon>
        <taxon>Mycobacteriales</taxon>
        <taxon>Nocardiaceae</taxon>
        <taxon>Nocardia</taxon>
    </lineage>
</organism>
<comment type="caution">
    <text evidence="7">The sequence shown here is derived from an EMBL/GenBank/DDBJ whole genome shotgun (WGS) entry which is preliminary data.</text>
</comment>
<evidence type="ECO:0000259" key="6">
    <source>
        <dbReference type="PROSITE" id="PS50977"/>
    </source>
</evidence>
<keyword evidence="4" id="KW-0804">Transcription</keyword>
<accession>A0A3A4KV66</accession>
<dbReference type="GO" id="GO:0000976">
    <property type="term" value="F:transcription cis-regulatory region binding"/>
    <property type="evidence" value="ECO:0007669"/>
    <property type="project" value="TreeGrafter"/>
</dbReference>
<dbReference type="Pfam" id="PF00440">
    <property type="entry name" value="TetR_N"/>
    <property type="match status" value="1"/>
</dbReference>
<protein>
    <submittedName>
        <fullName evidence="7">TetR/AcrR family transcriptional regulator</fullName>
    </submittedName>
</protein>
<evidence type="ECO:0000256" key="4">
    <source>
        <dbReference type="ARBA" id="ARBA00023163"/>
    </source>
</evidence>
<dbReference type="PANTHER" id="PTHR30055">
    <property type="entry name" value="HTH-TYPE TRANSCRIPTIONAL REGULATOR RUTR"/>
    <property type="match status" value="1"/>
</dbReference>
<gene>
    <name evidence="7" type="ORF">D5S18_21570</name>
</gene>
<dbReference type="RefSeq" id="WP_120042830.1">
    <property type="nucleotide sequence ID" value="NZ_QZFU01000023.1"/>
</dbReference>
<dbReference type="GO" id="GO:0003700">
    <property type="term" value="F:DNA-binding transcription factor activity"/>
    <property type="evidence" value="ECO:0007669"/>
    <property type="project" value="TreeGrafter"/>
</dbReference>
<feature type="DNA-binding region" description="H-T-H motif" evidence="5">
    <location>
        <begin position="24"/>
        <end position="43"/>
    </location>
</feature>
<dbReference type="EMBL" id="QZFU01000023">
    <property type="protein sequence ID" value="RJO73754.1"/>
    <property type="molecule type" value="Genomic_DNA"/>
</dbReference>
<dbReference type="InterPro" id="IPR009057">
    <property type="entry name" value="Homeodomain-like_sf"/>
</dbReference>
<dbReference type="AlphaFoldDB" id="A0A3A4KV66"/>
<keyword evidence="3 5" id="KW-0238">DNA-binding</keyword>